<comment type="similarity">
    <text evidence="1">Belongs to the TUB family.</text>
</comment>
<evidence type="ECO:0000256" key="1">
    <source>
        <dbReference type="ARBA" id="ARBA00007129"/>
    </source>
</evidence>
<dbReference type="InterPro" id="IPR000007">
    <property type="entry name" value="Tubby_C"/>
</dbReference>
<gene>
    <name evidence="4" type="ORF">SO694_00053255</name>
</gene>
<dbReference type="PANTHER" id="PTHR16517:SF7">
    <property type="entry name" value="PROTEIN KING TUBBY"/>
    <property type="match status" value="1"/>
</dbReference>
<reference evidence="4 5" key="1">
    <citation type="submission" date="2024-03" db="EMBL/GenBank/DDBJ databases">
        <title>Aureococcus anophagefferens CCMP1851 and Kratosvirus quantuckense: Draft genome of a second virus-susceptible host strain in the model system.</title>
        <authorList>
            <person name="Chase E."/>
            <person name="Truchon A.R."/>
            <person name="Schepens W."/>
            <person name="Wilhelm S.W."/>
        </authorList>
    </citation>
    <scope>NUCLEOTIDE SEQUENCE [LARGE SCALE GENOMIC DNA]</scope>
    <source>
        <strain evidence="4 5">CCMP1851</strain>
    </source>
</reference>
<feature type="compositionally biased region" description="Low complexity" evidence="2">
    <location>
        <begin position="312"/>
        <end position="325"/>
    </location>
</feature>
<dbReference type="Gene3D" id="3.20.90.10">
    <property type="entry name" value="Tubby Protein, Chain A"/>
    <property type="match status" value="1"/>
</dbReference>
<dbReference type="EMBL" id="JBBJCI010000206">
    <property type="protein sequence ID" value="KAK7241125.1"/>
    <property type="molecule type" value="Genomic_DNA"/>
</dbReference>
<organism evidence="4 5">
    <name type="scientific">Aureococcus anophagefferens</name>
    <name type="common">Harmful bloom alga</name>
    <dbReference type="NCBI Taxonomy" id="44056"/>
    <lineage>
        <taxon>Eukaryota</taxon>
        <taxon>Sar</taxon>
        <taxon>Stramenopiles</taxon>
        <taxon>Ochrophyta</taxon>
        <taxon>Pelagophyceae</taxon>
        <taxon>Pelagomonadales</taxon>
        <taxon>Pelagomonadaceae</taxon>
        <taxon>Aureococcus</taxon>
    </lineage>
</organism>
<comment type="caution">
    <text evidence="4">The sequence shown here is derived from an EMBL/GenBank/DDBJ whole genome shotgun (WGS) entry which is preliminary data.</text>
</comment>
<evidence type="ECO:0000259" key="3">
    <source>
        <dbReference type="Pfam" id="PF01167"/>
    </source>
</evidence>
<sequence>MTSLIVFEAPSWSVEDGGPHAVDGFKPPQLRRDDDPAPAPSDELVVIRVWCAAASCTSRDDEFGGGEGVPLATFGSCSRVSVNRSALLAASRFFRGACRGGGGGVEIKVPSPAFVDAFVLALHDVVPPERPGASPRVGTRKVVAPGEIGPRNAFAMLAVAEFCGLTAVRKAAERVLVATLSARTMLRLAAYASTAADPDARRIVLGACYERLKRRGATADSEKARSDRRVARPLVFDGSALHLHPFGCVNPALFADLIAAELARKRPSYARPFLRSAPPAAPGAATALGLGKLNCLGADVNDRPPPAPPRASPAVARACPAAAPRARADRDPDDEARGSFLGQADEPEEDAALAAAAESLAGVSLGEDDDADRAPRGPAVSAQGTRFAEMRRCYLVRRREGEEGKTAGGKKKLVSHFALYDDATLELLATARGVPERATYDFALSTDDAAFRRGHADYLGEARSSHAGSRFLLRDWRVPELPPGCLEALGAEHRAAVTYRANVLGRVPNSMRVATIDGDDVLRFRTRAPKWSDKVQMWTMDFQGRVKRASKKNFQLHLVDDDEVRLLFGKVSKNRFSLDFAPPFAPASALFVALTTFASKLVVA</sequence>
<feature type="region of interest" description="Disordered" evidence="2">
    <location>
        <begin position="300"/>
        <end position="351"/>
    </location>
</feature>
<accession>A0ABR1FXX8</accession>
<dbReference type="Proteomes" id="UP001363151">
    <property type="component" value="Unassembled WGS sequence"/>
</dbReference>
<protein>
    <submittedName>
        <fullName evidence="4">Phosphatidylinositol binding protein</fullName>
    </submittedName>
</protein>
<dbReference type="Pfam" id="PF01167">
    <property type="entry name" value="Tub"/>
    <property type="match status" value="1"/>
</dbReference>
<feature type="domain" description="Tubby C-terminal" evidence="3">
    <location>
        <begin position="519"/>
        <end position="598"/>
    </location>
</feature>
<feature type="region of interest" description="Disordered" evidence="2">
    <location>
        <begin position="17"/>
        <end position="39"/>
    </location>
</feature>
<evidence type="ECO:0000313" key="5">
    <source>
        <dbReference type="Proteomes" id="UP001363151"/>
    </source>
</evidence>
<evidence type="ECO:0000313" key="4">
    <source>
        <dbReference type="EMBL" id="KAK7241125.1"/>
    </source>
</evidence>
<dbReference type="InterPro" id="IPR025659">
    <property type="entry name" value="Tubby-like_C"/>
</dbReference>
<evidence type="ECO:0000256" key="2">
    <source>
        <dbReference type="SAM" id="MobiDB-lite"/>
    </source>
</evidence>
<keyword evidence="5" id="KW-1185">Reference proteome</keyword>
<name>A0ABR1FXX8_AURAN</name>
<proteinExistence type="inferred from homology"/>
<dbReference type="PANTHER" id="PTHR16517">
    <property type="entry name" value="TUBBY-RELATED"/>
    <property type="match status" value="1"/>
</dbReference>
<dbReference type="SUPFAM" id="SSF54518">
    <property type="entry name" value="Tubby C-terminal domain-like"/>
    <property type="match status" value="1"/>
</dbReference>